<keyword evidence="7" id="KW-0547">Nucleotide-binding</keyword>
<keyword evidence="3" id="KW-0902">Two-component regulatory system</keyword>
<dbReference type="GO" id="GO:0005524">
    <property type="term" value="F:ATP binding"/>
    <property type="evidence" value="ECO:0007669"/>
    <property type="project" value="UniProtKB-KW"/>
</dbReference>
<sequence>MSEIPRVQPALARSLNHALLIVALFSALLMITVIGLMPLDGPAGLLLAVLPIIFGIYVVAGLIAWLRRPSNGMGPLIVVAGFMVLIGGIANTEVPVLLAIGAIGATLALPATVHLLLAFPTGRLPDRLSRALVIALYTTSLVLQMPEYLLDPAGSYPPFAIADAPGLVAIMGTVQTVVATGIMLVVAAVLWGRLRRADAVHRRVLIPLFSYGIITVLFLPLIAIALDRLFHVEPAVRGLLQFAAVAGIPIAFTLGLLRGGFARTGELEELGTWLGAADTSRQPLVVALARTLGDPSLRLYFWAEDRGMLLDADGRAAPDGTRTDPRRGWQEITLEGRAIGAIEYDAALLTDPELVHTAGRIVAIAVERERLTADLRASRRALLRSRERIVQAADLERRRIARDLHDGLQVQLVLLALEAQQIASAPAPTVAERATRLRVDIDAAATEVRTLVRDLVPAALVERGLSAAAEDLADRMPISTTFESNVSDAGLGDLAEATIYFVLAEALANVVKHARASSVRVRLVLEDGRLRLGVEDDGRGGASMDAGTGLRGLADRVEAIGGTISISSAPGRGTTVWTEVPCE</sequence>
<feature type="domain" description="Signal transduction histidine kinase subgroup 3 dimerisation and phosphoacceptor" evidence="6">
    <location>
        <begin position="396"/>
        <end position="460"/>
    </location>
</feature>
<keyword evidence="4" id="KW-1133">Transmembrane helix</keyword>
<dbReference type="GO" id="GO:0016020">
    <property type="term" value="C:membrane"/>
    <property type="evidence" value="ECO:0007669"/>
    <property type="project" value="InterPro"/>
</dbReference>
<feature type="transmembrane region" description="Helical" evidence="4">
    <location>
        <begin position="73"/>
        <end position="90"/>
    </location>
</feature>
<feature type="transmembrane region" description="Helical" evidence="4">
    <location>
        <begin position="169"/>
        <end position="192"/>
    </location>
</feature>
<dbReference type="InterPro" id="IPR011712">
    <property type="entry name" value="Sig_transdc_His_kin_sub3_dim/P"/>
</dbReference>
<dbReference type="Gene3D" id="1.20.5.1930">
    <property type="match status" value="1"/>
</dbReference>
<dbReference type="PANTHER" id="PTHR24421">
    <property type="entry name" value="NITRATE/NITRITE SENSOR PROTEIN NARX-RELATED"/>
    <property type="match status" value="1"/>
</dbReference>
<dbReference type="Pfam" id="PF02518">
    <property type="entry name" value="HATPase_c"/>
    <property type="match status" value="1"/>
</dbReference>
<dbReference type="GO" id="GO:0000155">
    <property type="term" value="F:phosphorelay sensor kinase activity"/>
    <property type="evidence" value="ECO:0007669"/>
    <property type="project" value="InterPro"/>
</dbReference>
<dbReference type="AlphaFoldDB" id="A0AAU7VUE4"/>
<evidence type="ECO:0000259" key="6">
    <source>
        <dbReference type="Pfam" id="PF07730"/>
    </source>
</evidence>
<dbReference type="InterPro" id="IPR036890">
    <property type="entry name" value="HATPase_C_sf"/>
</dbReference>
<feature type="transmembrane region" description="Helical" evidence="4">
    <location>
        <begin position="45"/>
        <end position="66"/>
    </location>
</feature>
<dbReference type="RefSeq" id="WP_350350721.1">
    <property type="nucleotide sequence ID" value="NZ_CP158357.1"/>
</dbReference>
<evidence type="ECO:0000313" key="7">
    <source>
        <dbReference type="EMBL" id="XBX77208.1"/>
    </source>
</evidence>
<feature type="transmembrane region" description="Helical" evidence="4">
    <location>
        <begin position="131"/>
        <end position="149"/>
    </location>
</feature>
<dbReference type="SUPFAM" id="SSF55874">
    <property type="entry name" value="ATPase domain of HSP90 chaperone/DNA topoisomerase II/histidine kinase"/>
    <property type="match status" value="1"/>
</dbReference>
<keyword evidence="4" id="KW-0812">Transmembrane</keyword>
<proteinExistence type="predicted"/>
<dbReference type="GO" id="GO:0046983">
    <property type="term" value="F:protein dimerization activity"/>
    <property type="evidence" value="ECO:0007669"/>
    <property type="project" value="InterPro"/>
</dbReference>
<accession>A0AAU7VUE4</accession>
<evidence type="ECO:0000259" key="5">
    <source>
        <dbReference type="Pfam" id="PF02518"/>
    </source>
</evidence>
<evidence type="ECO:0000256" key="1">
    <source>
        <dbReference type="ARBA" id="ARBA00022679"/>
    </source>
</evidence>
<feature type="transmembrane region" description="Helical" evidence="4">
    <location>
        <begin position="204"/>
        <end position="226"/>
    </location>
</feature>
<evidence type="ECO:0000256" key="3">
    <source>
        <dbReference type="ARBA" id="ARBA00023012"/>
    </source>
</evidence>
<keyword evidence="2" id="KW-0418">Kinase</keyword>
<evidence type="ECO:0000256" key="2">
    <source>
        <dbReference type="ARBA" id="ARBA00022777"/>
    </source>
</evidence>
<evidence type="ECO:0000256" key="4">
    <source>
        <dbReference type="SAM" id="Phobius"/>
    </source>
</evidence>
<keyword evidence="1" id="KW-0808">Transferase</keyword>
<gene>
    <name evidence="7" type="ORF">ABS642_14980</name>
</gene>
<feature type="transmembrane region" description="Helical" evidence="4">
    <location>
        <begin position="96"/>
        <end position="119"/>
    </location>
</feature>
<protein>
    <submittedName>
        <fullName evidence="7">ATP-binding protein</fullName>
    </submittedName>
</protein>
<keyword evidence="7" id="KW-0067">ATP-binding</keyword>
<dbReference type="Gene3D" id="3.30.565.10">
    <property type="entry name" value="Histidine kinase-like ATPase, C-terminal domain"/>
    <property type="match status" value="1"/>
</dbReference>
<reference evidence="7" key="1">
    <citation type="submission" date="2024-06" db="EMBL/GenBank/DDBJ databases">
        <title>Draft genome sequence of Microbacterium sp. strain A8/3-1, isolated from Oxytropis tragacanthoides Fisch. ex DC. Root nodules in the Altai region of Russia.</title>
        <authorList>
            <person name="Sazanova A."/>
            <person name="Guro P."/>
            <person name="Kuznetsova I."/>
            <person name="Belimov A."/>
            <person name="Safronova V."/>
        </authorList>
    </citation>
    <scope>NUCLEOTIDE SEQUENCE</scope>
    <source>
        <strain evidence="7">A8/3-1</strain>
    </source>
</reference>
<dbReference type="InterPro" id="IPR050482">
    <property type="entry name" value="Sensor_HK_TwoCompSys"/>
</dbReference>
<feature type="transmembrane region" description="Helical" evidence="4">
    <location>
        <begin position="238"/>
        <end position="257"/>
    </location>
</feature>
<dbReference type="EMBL" id="CP158357">
    <property type="protein sequence ID" value="XBX77208.1"/>
    <property type="molecule type" value="Genomic_DNA"/>
</dbReference>
<dbReference type="Pfam" id="PF07730">
    <property type="entry name" value="HisKA_3"/>
    <property type="match status" value="1"/>
</dbReference>
<name>A0AAU7VUE4_9MICO</name>
<organism evidence="7">
    <name type="scientific">Microbacterium sp. A8/3-1</name>
    <dbReference type="NCBI Taxonomy" id="3160749"/>
    <lineage>
        <taxon>Bacteria</taxon>
        <taxon>Bacillati</taxon>
        <taxon>Actinomycetota</taxon>
        <taxon>Actinomycetes</taxon>
        <taxon>Micrococcales</taxon>
        <taxon>Microbacteriaceae</taxon>
        <taxon>Microbacterium</taxon>
    </lineage>
</organism>
<feature type="domain" description="Histidine kinase/HSP90-like ATPase" evidence="5">
    <location>
        <begin position="498"/>
        <end position="581"/>
    </location>
</feature>
<keyword evidence="4" id="KW-0472">Membrane</keyword>
<feature type="transmembrane region" description="Helical" evidence="4">
    <location>
        <begin position="18"/>
        <end position="39"/>
    </location>
</feature>
<dbReference type="CDD" id="cd16917">
    <property type="entry name" value="HATPase_UhpB-NarQ-NarX-like"/>
    <property type="match status" value="1"/>
</dbReference>
<dbReference type="InterPro" id="IPR003594">
    <property type="entry name" value="HATPase_dom"/>
</dbReference>